<evidence type="ECO:0000313" key="5">
    <source>
        <dbReference type="EMBL" id="MEQ7848227.1"/>
    </source>
</evidence>
<reference evidence="5 6" key="1">
    <citation type="submission" date="2024-02" db="EMBL/GenBank/DDBJ databases">
        <title>Full genome sequence of Nocardioides kribbensis.</title>
        <authorList>
            <person name="Poletto B.L."/>
            <person name="Silva G."/>
            <person name="Galante D."/>
            <person name="Campos K.R."/>
            <person name="Santos M.B.N."/>
            <person name="Sacchi C.T."/>
        </authorList>
    </citation>
    <scope>NUCLEOTIDE SEQUENCE [LARGE SCALE GENOMIC DNA]</scope>
    <source>
        <strain evidence="5 6">O4R</strain>
    </source>
</reference>
<evidence type="ECO:0000256" key="3">
    <source>
        <dbReference type="ARBA" id="ARBA00048132"/>
    </source>
</evidence>
<keyword evidence="6" id="KW-1185">Reference proteome</keyword>
<keyword evidence="1" id="KW-0285">Flavoprotein</keyword>
<evidence type="ECO:0000256" key="2">
    <source>
        <dbReference type="ARBA" id="ARBA00023002"/>
    </source>
</evidence>
<feature type="domain" description="FAD/NAD(P)-binding" evidence="4">
    <location>
        <begin position="244"/>
        <end position="550"/>
    </location>
</feature>
<gene>
    <name evidence="5" type="ORF">V6R90_13155</name>
</gene>
<comment type="caution">
    <text evidence="5">The sequence shown here is derived from an EMBL/GenBank/DDBJ whole genome shotgun (WGS) entry which is preliminary data.</text>
</comment>
<accession>A0ABV1P0I1</accession>
<dbReference type="RefSeq" id="WP_349804946.1">
    <property type="nucleotide sequence ID" value="NZ_JBEGDP010000015.1"/>
</dbReference>
<protein>
    <submittedName>
        <fullName evidence="5">FAD-dependent oxidoreductase</fullName>
    </submittedName>
</protein>
<organism evidence="5 6">
    <name type="scientific">Nocardioides kribbensis</name>
    <dbReference type="NCBI Taxonomy" id="305517"/>
    <lineage>
        <taxon>Bacteria</taxon>
        <taxon>Bacillati</taxon>
        <taxon>Actinomycetota</taxon>
        <taxon>Actinomycetes</taxon>
        <taxon>Propionibacteriales</taxon>
        <taxon>Nocardioidaceae</taxon>
        <taxon>Nocardioides</taxon>
    </lineage>
</organism>
<name>A0ABV1P0I1_9ACTN</name>
<dbReference type="Proteomes" id="UP001482520">
    <property type="component" value="Unassembled WGS sequence"/>
</dbReference>
<dbReference type="InterPro" id="IPR023753">
    <property type="entry name" value="FAD/NAD-binding_dom"/>
</dbReference>
<evidence type="ECO:0000256" key="1">
    <source>
        <dbReference type="ARBA" id="ARBA00022630"/>
    </source>
</evidence>
<sequence length="564" mass="60165">MSDDPATVVPLQHPTAPTIVLVSGTRADELREHFGRYEREYDLRTATSCAEAEEVAARVRAEGGTVALFVAESVLPDCHVLEAFGRWRTVVPTARRMIAAHWERFIPDGPGLRAGMAAGKYDAYLLMPRGTRDEEFHHAVTDLLSDWGSTVADPEVVSVTIVAPEQDGLTLAIRDYLDRMGMPSRVYHPDSEGGRHVRALARPDAAYPLVHALNGEVVEARSVRDVALSVYGAPGDVAVDEVVDLVVVGAGPAGLGAAVYAASEGLSTVVLEAEAIGGQAGTSSMIRNYLGFPRGISGMRLSQRARNQALRFGTQFFTGWSVEALLPGVDGEPHVVRTEAGEVRARAVVVSTGVAYRKLRVEPLEELVGRGVHYGAALTAAREMEGQDVYVVGGGNSAGQAAVHLSRFARSVTVLVRRPSLAETMSQYLVGEIDHNPRIAVRTCTAVVDGGGAGRLERLTLEDTRSGAREEVAAGGLFLLLGAEPHCEWLPAEVERDAQGFVLTGRDVPRERWTDGLPPADLATTLPGVFAAGDIRSGSMKRVAAASGEGASVVPLVHRWLTGR</sequence>
<dbReference type="EMBL" id="JBEGDP010000015">
    <property type="protein sequence ID" value="MEQ7848227.1"/>
    <property type="molecule type" value="Genomic_DNA"/>
</dbReference>
<dbReference type="InterPro" id="IPR036188">
    <property type="entry name" value="FAD/NAD-bd_sf"/>
</dbReference>
<evidence type="ECO:0000313" key="6">
    <source>
        <dbReference type="Proteomes" id="UP001482520"/>
    </source>
</evidence>
<dbReference type="PRINTS" id="PR00469">
    <property type="entry name" value="PNDRDTASEII"/>
</dbReference>
<dbReference type="PANTHER" id="PTHR48105">
    <property type="entry name" value="THIOREDOXIN REDUCTASE 1-RELATED-RELATED"/>
    <property type="match status" value="1"/>
</dbReference>
<proteinExistence type="predicted"/>
<keyword evidence="2" id="KW-0560">Oxidoreductase</keyword>
<evidence type="ECO:0000259" key="4">
    <source>
        <dbReference type="Pfam" id="PF07992"/>
    </source>
</evidence>
<dbReference type="PRINTS" id="PR00368">
    <property type="entry name" value="FADPNR"/>
</dbReference>
<dbReference type="Gene3D" id="3.50.50.60">
    <property type="entry name" value="FAD/NAD(P)-binding domain"/>
    <property type="match status" value="2"/>
</dbReference>
<comment type="catalytic activity">
    <reaction evidence="3">
        <text>[thioredoxin]-dithiol + NADP(+) = [thioredoxin]-disulfide + NADPH + H(+)</text>
        <dbReference type="Rhea" id="RHEA:20345"/>
        <dbReference type="Rhea" id="RHEA-COMP:10698"/>
        <dbReference type="Rhea" id="RHEA-COMP:10700"/>
        <dbReference type="ChEBI" id="CHEBI:15378"/>
        <dbReference type="ChEBI" id="CHEBI:29950"/>
        <dbReference type="ChEBI" id="CHEBI:50058"/>
        <dbReference type="ChEBI" id="CHEBI:57783"/>
        <dbReference type="ChEBI" id="CHEBI:58349"/>
        <dbReference type="EC" id="1.8.1.9"/>
    </reaction>
</comment>
<dbReference type="InterPro" id="IPR050097">
    <property type="entry name" value="Ferredoxin-NADP_redctase_2"/>
</dbReference>
<dbReference type="SUPFAM" id="SSF51905">
    <property type="entry name" value="FAD/NAD(P)-binding domain"/>
    <property type="match status" value="1"/>
</dbReference>
<dbReference type="Pfam" id="PF07992">
    <property type="entry name" value="Pyr_redox_2"/>
    <property type="match status" value="1"/>
</dbReference>